<feature type="region of interest" description="Disordered" evidence="10">
    <location>
        <begin position="263"/>
        <end position="288"/>
    </location>
</feature>
<protein>
    <submittedName>
        <fullName evidence="12">ABC transporter ATP-binding protein</fullName>
    </submittedName>
</protein>
<proteinExistence type="inferred from homology"/>
<keyword evidence="4" id="KW-1003">Cell membrane</keyword>
<sequence length="337" mass="36610">MYTSDASLLEINQLHVDIGDRKGRKTRRVLENVSLSVRHGEKLGIVGESGCGKSMTALSIMGLLPRGTAISGGTISFRGKELTSMKEEGWESVRGREMAMIFQDPLSSLNPVLTIGEQLTEGIRLHLGLSRREARAHASAMLQKVGMARARQLLDEYPHRLSGGMRQRVMIAMALACSPKLLIADEPTTALDVTVQAQILELMKRLNETEGTAMILISHDLGVIAEMCDRVAVMYAGEIVEIGTVEQLFASPRHPYTVALMNARPRPDRKGSPLATIPGKVPAPGERDSGCSFRERCASAASACGSGESLLLPAGKGHEVRCLLVERRREELQVAYA</sequence>
<dbReference type="Proteomes" id="UP001596989">
    <property type="component" value="Unassembled WGS sequence"/>
</dbReference>
<dbReference type="InterPro" id="IPR017871">
    <property type="entry name" value="ABC_transporter-like_CS"/>
</dbReference>
<comment type="subcellular location">
    <subcellularLocation>
        <location evidence="1">Cell membrane</location>
        <topology evidence="1">Peripheral membrane protein</topology>
    </subcellularLocation>
</comment>
<dbReference type="InterPro" id="IPR027417">
    <property type="entry name" value="P-loop_NTPase"/>
</dbReference>
<dbReference type="CDD" id="cd03257">
    <property type="entry name" value="ABC_NikE_OppD_transporters"/>
    <property type="match status" value="1"/>
</dbReference>
<accession>A0ABW3HML0</accession>
<dbReference type="InterPro" id="IPR050388">
    <property type="entry name" value="ABC_Ni/Peptide_Import"/>
</dbReference>
<gene>
    <name evidence="12" type="ORF">ACFQ2I_04945</name>
</gene>
<dbReference type="EMBL" id="JBHTJZ010000005">
    <property type="protein sequence ID" value="MFD0958731.1"/>
    <property type="molecule type" value="Genomic_DNA"/>
</dbReference>
<keyword evidence="9" id="KW-0472">Membrane</keyword>
<keyword evidence="6" id="KW-0547">Nucleotide-binding</keyword>
<evidence type="ECO:0000256" key="6">
    <source>
        <dbReference type="ARBA" id="ARBA00022741"/>
    </source>
</evidence>
<dbReference type="Pfam" id="PF08352">
    <property type="entry name" value="oligo_HPY"/>
    <property type="match status" value="1"/>
</dbReference>
<feature type="domain" description="ABC transporter" evidence="11">
    <location>
        <begin position="9"/>
        <end position="261"/>
    </location>
</feature>
<dbReference type="SMART" id="SM00382">
    <property type="entry name" value="AAA"/>
    <property type="match status" value="1"/>
</dbReference>
<dbReference type="PANTHER" id="PTHR43297">
    <property type="entry name" value="OLIGOPEPTIDE TRANSPORT ATP-BINDING PROTEIN APPD"/>
    <property type="match status" value="1"/>
</dbReference>
<evidence type="ECO:0000256" key="7">
    <source>
        <dbReference type="ARBA" id="ARBA00022840"/>
    </source>
</evidence>
<dbReference type="InterPro" id="IPR003593">
    <property type="entry name" value="AAA+_ATPase"/>
</dbReference>
<organism evidence="12 13">
    <name type="scientific">Paenibacillus chungangensis</name>
    <dbReference type="NCBI Taxonomy" id="696535"/>
    <lineage>
        <taxon>Bacteria</taxon>
        <taxon>Bacillati</taxon>
        <taxon>Bacillota</taxon>
        <taxon>Bacilli</taxon>
        <taxon>Bacillales</taxon>
        <taxon>Paenibacillaceae</taxon>
        <taxon>Paenibacillus</taxon>
    </lineage>
</organism>
<name>A0ABW3HML0_9BACL</name>
<comment type="similarity">
    <text evidence="2">Belongs to the ABC transporter superfamily.</text>
</comment>
<reference evidence="13" key="1">
    <citation type="journal article" date="2019" name="Int. J. Syst. Evol. Microbiol.">
        <title>The Global Catalogue of Microorganisms (GCM) 10K type strain sequencing project: providing services to taxonomists for standard genome sequencing and annotation.</title>
        <authorList>
            <consortium name="The Broad Institute Genomics Platform"/>
            <consortium name="The Broad Institute Genome Sequencing Center for Infectious Disease"/>
            <person name="Wu L."/>
            <person name="Ma J."/>
        </authorList>
    </citation>
    <scope>NUCLEOTIDE SEQUENCE [LARGE SCALE GENOMIC DNA]</scope>
    <source>
        <strain evidence="13">CCUG 59129</strain>
    </source>
</reference>
<comment type="caution">
    <text evidence="12">The sequence shown here is derived from an EMBL/GenBank/DDBJ whole genome shotgun (WGS) entry which is preliminary data.</text>
</comment>
<dbReference type="GO" id="GO:0005524">
    <property type="term" value="F:ATP binding"/>
    <property type="evidence" value="ECO:0007669"/>
    <property type="project" value="UniProtKB-KW"/>
</dbReference>
<dbReference type="SUPFAM" id="SSF52540">
    <property type="entry name" value="P-loop containing nucleoside triphosphate hydrolases"/>
    <property type="match status" value="1"/>
</dbReference>
<evidence type="ECO:0000259" key="11">
    <source>
        <dbReference type="PROSITE" id="PS50893"/>
    </source>
</evidence>
<keyword evidence="5" id="KW-0997">Cell inner membrane</keyword>
<dbReference type="InterPro" id="IPR013563">
    <property type="entry name" value="Oligopep_ABC_C"/>
</dbReference>
<dbReference type="NCBIfam" id="TIGR01727">
    <property type="entry name" value="oligo_HPY"/>
    <property type="match status" value="1"/>
</dbReference>
<evidence type="ECO:0000256" key="4">
    <source>
        <dbReference type="ARBA" id="ARBA00022475"/>
    </source>
</evidence>
<keyword evidence="3" id="KW-0813">Transport</keyword>
<dbReference type="InterPro" id="IPR003439">
    <property type="entry name" value="ABC_transporter-like_ATP-bd"/>
</dbReference>
<keyword evidence="8" id="KW-1278">Translocase</keyword>
<dbReference type="RefSeq" id="WP_377562538.1">
    <property type="nucleotide sequence ID" value="NZ_JBHTJZ010000005.1"/>
</dbReference>
<evidence type="ECO:0000256" key="8">
    <source>
        <dbReference type="ARBA" id="ARBA00022967"/>
    </source>
</evidence>
<evidence type="ECO:0000256" key="1">
    <source>
        <dbReference type="ARBA" id="ARBA00004202"/>
    </source>
</evidence>
<evidence type="ECO:0000256" key="9">
    <source>
        <dbReference type="ARBA" id="ARBA00023136"/>
    </source>
</evidence>
<dbReference type="PROSITE" id="PS50893">
    <property type="entry name" value="ABC_TRANSPORTER_2"/>
    <property type="match status" value="1"/>
</dbReference>
<dbReference type="PANTHER" id="PTHR43297:SF14">
    <property type="entry name" value="ATPASE AAA-TYPE CORE DOMAIN-CONTAINING PROTEIN"/>
    <property type="match status" value="1"/>
</dbReference>
<evidence type="ECO:0000313" key="12">
    <source>
        <dbReference type="EMBL" id="MFD0958731.1"/>
    </source>
</evidence>
<dbReference type="PROSITE" id="PS00211">
    <property type="entry name" value="ABC_TRANSPORTER_1"/>
    <property type="match status" value="1"/>
</dbReference>
<dbReference type="Pfam" id="PF00005">
    <property type="entry name" value="ABC_tran"/>
    <property type="match status" value="1"/>
</dbReference>
<dbReference type="Gene3D" id="3.40.50.300">
    <property type="entry name" value="P-loop containing nucleotide triphosphate hydrolases"/>
    <property type="match status" value="1"/>
</dbReference>
<evidence type="ECO:0000256" key="2">
    <source>
        <dbReference type="ARBA" id="ARBA00005417"/>
    </source>
</evidence>
<keyword evidence="13" id="KW-1185">Reference proteome</keyword>
<evidence type="ECO:0000256" key="5">
    <source>
        <dbReference type="ARBA" id="ARBA00022519"/>
    </source>
</evidence>
<evidence type="ECO:0000256" key="3">
    <source>
        <dbReference type="ARBA" id="ARBA00022448"/>
    </source>
</evidence>
<evidence type="ECO:0000313" key="13">
    <source>
        <dbReference type="Proteomes" id="UP001596989"/>
    </source>
</evidence>
<keyword evidence="7 12" id="KW-0067">ATP-binding</keyword>
<evidence type="ECO:0000256" key="10">
    <source>
        <dbReference type="SAM" id="MobiDB-lite"/>
    </source>
</evidence>